<comment type="caution">
    <text evidence="2">The sequence shown here is derived from an EMBL/GenBank/DDBJ whole genome shotgun (WGS) entry which is preliminary data.</text>
</comment>
<dbReference type="InterPro" id="IPR053187">
    <property type="entry name" value="Notoamide_regulator"/>
</dbReference>
<name>A0A9P4W9N7_CURKU</name>
<organism evidence="2 3">
    <name type="scientific">Curvularia kusanoi</name>
    <name type="common">Cochliobolus kusanoi</name>
    <dbReference type="NCBI Taxonomy" id="90978"/>
    <lineage>
        <taxon>Eukaryota</taxon>
        <taxon>Fungi</taxon>
        <taxon>Dikarya</taxon>
        <taxon>Ascomycota</taxon>
        <taxon>Pezizomycotina</taxon>
        <taxon>Dothideomycetes</taxon>
        <taxon>Pleosporomycetidae</taxon>
        <taxon>Pleosporales</taxon>
        <taxon>Pleosporineae</taxon>
        <taxon>Pleosporaceae</taxon>
        <taxon>Curvularia</taxon>
    </lineage>
</organism>
<feature type="compositionally biased region" description="Polar residues" evidence="1">
    <location>
        <begin position="83"/>
        <end position="94"/>
    </location>
</feature>
<accession>A0A9P4W9N7</accession>
<dbReference type="EMBL" id="SWKU01000020">
    <property type="protein sequence ID" value="KAF2998320.1"/>
    <property type="molecule type" value="Genomic_DNA"/>
</dbReference>
<evidence type="ECO:0000313" key="3">
    <source>
        <dbReference type="Proteomes" id="UP000801428"/>
    </source>
</evidence>
<dbReference type="AlphaFoldDB" id="A0A9P4W9N7"/>
<reference evidence="2" key="1">
    <citation type="submission" date="2019-04" db="EMBL/GenBank/DDBJ databases">
        <title>Sequencing of skin fungus with MAO and IRED activity.</title>
        <authorList>
            <person name="Marsaioli A.J."/>
            <person name="Bonatto J.M.C."/>
            <person name="Reis Junior O."/>
        </authorList>
    </citation>
    <scope>NUCLEOTIDE SEQUENCE</scope>
    <source>
        <strain evidence="2">30M1</strain>
    </source>
</reference>
<feature type="region of interest" description="Disordered" evidence="1">
    <location>
        <begin position="55"/>
        <end position="94"/>
    </location>
</feature>
<sequence length="283" mass="31366">MAVTIPTSASIPRMCSVAELRLVLRHPIVYPALDLSYDAILSKRTLVEYADATELNDEDQDMGPSTEGKGNRTLQNDALRVSEPNTSTRSRIPDSSTSIILTPLTDHLRIGYWTKVSVTKCYAAAAICMYLEGDHQFLNLFDAGLFLNDLINLRSNYCSPFLVNSVLAMALLTYSGHDSTAAARSFEFEQEAQLLWRTDRSDSISNLAGLMLLFIAIGSNGNADSDAASYVFEASEMAKRMKLFGVKDRITDIQLRHFITNEAAEDDQQAHSQTAWGVFNAYK</sequence>
<evidence type="ECO:0000256" key="1">
    <source>
        <dbReference type="SAM" id="MobiDB-lite"/>
    </source>
</evidence>
<evidence type="ECO:0000313" key="2">
    <source>
        <dbReference type="EMBL" id="KAF2998320.1"/>
    </source>
</evidence>
<protein>
    <submittedName>
        <fullName evidence="2">Uncharacterized protein</fullName>
    </submittedName>
</protein>
<dbReference type="PANTHER" id="PTHR47256:SF1">
    <property type="entry name" value="ZN(II)2CYS6 TRANSCRIPTION FACTOR (EUROFUNG)"/>
    <property type="match status" value="1"/>
</dbReference>
<dbReference type="Proteomes" id="UP000801428">
    <property type="component" value="Unassembled WGS sequence"/>
</dbReference>
<dbReference type="CDD" id="cd12148">
    <property type="entry name" value="fungal_TF_MHR"/>
    <property type="match status" value="1"/>
</dbReference>
<dbReference type="OrthoDB" id="10261408at2759"/>
<gene>
    <name evidence="2" type="ORF">E8E13_007849</name>
</gene>
<dbReference type="PANTHER" id="PTHR47256">
    <property type="entry name" value="ZN(II)2CYS6 TRANSCRIPTION FACTOR (EUROFUNG)-RELATED"/>
    <property type="match status" value="1"/>
</dbReference>
<proteinExistence type="predicted"/>
<keyword evidence="3" id="KW-1185">Reference proteome</keyword>